<keyword evidence="11" id="KW-0378">Hydrolase</keyword>
<dbReference type="GO" id="GO:0005576">
    <property type="term" value="C:extracellular region"/>
    <property type="evidence" value="ECO:0007669"/>
    <property type="project" value="UniProtKB-SubCell"/>
</dbReference>
<evidence type="ECO:0000256" key="20">
    <source>
        <dbReference type="ARBA" id="ARBA00033328"/>
    </source>
</evidence>
<evidence type="ECO:0000256" key="1">
    <source>
        <dbReference type="ARBA" id="ARBA00004240"/>
    </source>
</evidence>
<keyword evidence="18" id="KW-0458">Lysosome</keyword>
<dbReference type="SUPFAM" id="SSF53187">
    <property type="entry name" value="Zn-dependent exopeptidases"/>
    <property type="match status" value="1"/>
</dbReference>
<evidence type="ECO:0000256" key="11">
    <source>
        <dbReference type="ARBA" id="ARBA00022801"/>
    </source>
</evidence>
<dbReference type="OrthoDB" id="9769665at2"/>
<feature type="signal peptide" evidence="21">
    <location>
        <begin position="1"/>
        <end position="23"/>
    </location>
</feature>
<dbReference type="InterPro" id="IPR007484">
    <property type="entry name" value="Peptidase_M28"/>
</dbReference>
<evidence type="ECO:0000313" key="23">
    <source>
        <dbReference type="EMBL" id="TCT24332.1"/>
    </source>
</evidence>
<dbReference type="InterPro" id="IPR039866">
    <property type="entry name" value="CPQ"/>
</dbReference>
<dbReference type="GO" id="GO:0070573">
    <property type="term" value="F:metallodipeptidase activity"/>
    <property type="evidence" value="ECO:0007669"/>
    <property type="project" value="InterPro"/>
</dbReference>
<keyword evidence="12" id="KW-0256">Endoplasmic reticulum</keyword>
<dbReference type="PANTHER" id="PTHR12053">
    <property type="entry name" value="PROTEASE FAMILY M28 PLASMA GLUTAMATE CARBOXYPEPTIDASE-RELATED"/>
    <property type="match status" value="1"/>
</dbReference>
<dbReference type="PANTHER" id="PTHR12053:SF3">
    <property type="entry name" value="CARBOXYPEPTIDASE Q"/>
    <property type="match status" value="1"/>
</dbReference>
<keyword evidence="13" id="KW-0862">Zinc</keyword>
<keyword evidence="24" id="KW-1185">Reference proteome</keyword>
<dbReference type="RefSeq" id="WP_114960310.1">
    <property type="nucleotide sequence ID" value="NZ_MSZW01000033.1"/>
</dbReference>
<keyword evidence="8" id="KW-0645">Protease</keyword>
<dbReference type="Gene3D" id="3.50.30.30">
    <property type="match status" value="1"/>
</dbReference>
<comment type="subcellular location">
    <subcellularLocation>
        <location evidence="1">Endoplasmic reticulum</location>
    </subcellularLocation>
    <subcellularLocation>
        <location evidence="3">Golgi apparatus</location>
    </subcellularLocation>
    <subcellularLocation>
        <location evidence="2">Lysosome</location>
    </subcellularLocation>
    <subcellularLocation>
        <location evidence="4">Secreted</location>
    </subcellularLocation>
</comment>
<evidence type="ECO:0000256" key="14">
    <source>
        <dbReference type="ARBA" id="ARBA00023034"/>
    </source>
</evidence>
<keyword evidence="10 21" id="KW-0732">Signal</keyword>
<evidence type="ECO:0000256" key="8">
    <source>
        <dbReference type="ARBA" id="ARBA00022670"/>
    </source>
</evidence>
<evidence type="ECO:0000256" key="21">
    <source>
        <dbReference type="SAM" id="SignalP"/>
    </source>
</evidence>
<dbReference type="GO" id="GO:0005764">
    <property type="term" value="C:lysosome"/>
    <property type="evidence" value="ECO:0007669"/>
    <property type="project" value="UniProtKB-SubCell"/>
</dbReference>
<evidence type="ECO:0000256" key="15">
    <source>
        <dbReference type="ARBA" id="ARBA00023049"/>
    </source>
</evidence>
<feature type="domain" description="Peptidase M28" evidence="22">
    <location>
        <begin position="299"/>
        <end position="519"/>
    </location>
</feature>
<sequence>MKRWILASALLAAGLAGAQGASAQRAYAQEQVDLDMTARIRQEAFQRSQVMDTLNHLTDVIGPRLTNSPAMAEANRWTRAKFGEWGLANVHDEAVEDLGRGWQFSRAEVEMLSPRAMPLHALPKAWTPGTPGAIEGEAMVARLESKADLEQWKGKLRGKIVFTDELRPYKPSEKPDFQRYDAADLDELLTFPLPKPRAIDPDTLARMRARMEMMPLLNRYLADEGVLATVSISSWNDGIVRVMGGGSRKAGEAVGVPALVMMAEHYNTVLRALQRKEPVRLRLDVDSRFLDETNQPGYNTIAEIPGVGPHKDEVVMLGAHMDSWHAGAGANDNAAGVAVMMEAMRILKAVGARPDRTIRVALWTGEEQGLLGSQAYVARHFGKFEEPTDPAQKALPAFMRQQRGKLVRMPEYGKISAYFNLDNGSGRIRGIYAQENLAAAPIFAEWLKPWHDVGATIVTQRNTGSTDHVSFDAVGIPGFQFVQDQLDYFSHVHHSDLDVQDHAVADDLKQASAIVAAFVYNAATRPQPLPRKPLPPESR</sequence>
<evidence type="ECO:0000256" key="10">
    <source>
        <dbReference type="ARBA" id="ARBA00022729"/>
    </source>
</evidence>
<evidence type="ECO:0000256" key="16">
    <source>
        <dbReference type="ARBA" id="ARBA00023145"/>
    </source>
</evidence>
<keyword evidence="6" id="KW-0964">Secreted</keyword>
<evidence type="ECO:0000256" key="5">
    <source>
        <dbReference type="ARBA" id="ARBA00014116"/>
    </source>
</evidence>
<gene>
    <name evidence="23" type="ORF">EDC34_1046</name>
</gene>
<comment type="caution">
    <text evidence="23">The sequence shown here is derived from an EMBL/GenBank/DDBJ whole genome shotgun (WGS) entry which is preliminary data.</text>
</comment>
<evidence type="ECO:0000256" key="17">
    <source>
        <dbReference type="ARBA" id="ARBA00023180"/>
    </source>
</evidence>
<keyword evidence="17" id="KW-0325">Glycoprotein</keyword>
<dbReference type="Gene3D" id="3.40.630.10">
    <property type="entry name" value="Zn peptidases"/>
    <property type="match status" value="2"/>
</dbReference>
<evidence type="ECO:0000259" key="22">
    <source>
        <dbReference type="Pfam" id="PF04389"/>
    </source>
</evidence>
<dbReference type="GO" id="GO:0046872">
    <property type="term" value="F:metal ion binding"/>
    <property type="evidence" value="ECO:0007669"/>
    <property type="project" value="UniProtKB-KW"/>
</dbReference>
<evidence type="ECO:0000256" key="13">
    <source>
        <dbReference type="ARBA" id="ARBA00022833"/>
    </source>
</evidence>
<evidence type="ECO:0000313" key="24">
    <source>
        <dbReference type="Proteomes" id="UP000295414"/>
    </source>
</evidence>
<evidence type="ECO:0000256" key="2">
    <source>
        <dbReference type="ARBA" id="ARBA00004371"/>
    </source>
</evidence>
<dbReference type="EMBL" id="SMAP01000004">
    <property type="protein sequence ID" value="TCT24332.1"/>
    <property type="molecule type" value="Genomic_DNA"/>
</dbReference>
<dbReference type="Proteomes" id="UP000295414">
    <property type="component" value="Unassembled WGS sequence"/>
</dbReference>
<evidence type="ECO:0000256" key="18">
    <source>
        <dbReference type="ARBA" id="ARBA00023228"/>
    </source>
</evidence>
<evidence type="ECO:0000256" key="19">
    <source>
        <dbReference type="ARBA" id="ARBA00025833"/>
    </source>
</evidence>
<reference evidence="23 24" key="1">
    <citation type="submission" date="2019-03" db="EMBL/GenBank/DDBJ databases">
        <title>Genomic Encyclopedia of Type Strains, Phase IV (KMG-IV): sequencing the most valuable type-strain genomes for metagenomic binning, comparative biology and taxonomic classification.</title>
        <authorList>
            <person name="Goeker M."/>
        </authorList>
    </citation>
    <scope>NUCLEOTIDE SEQUENCE [LARGE SCALE GENOMIC DNA]</scope>
    <source>
        <strain evidence="23 24">DSM 13605</strain>
    </source>
</reference>
<keyword evidence="15" id="KW-0482">Metalloprotease</keyword>
<dbReference type="AlphaFoldDB" id="A0A4V2V2A3"/>
<evidence type="ECO:0000256" key="7">
    <source>
        <dbReference type="ARBA" id="ARBA00022645"/>
    </source>
</evidence>
<dbReference type="GO" id="GO:0006508">
    <property type="term" value="P:proteolysis"/>
    <property type="evidence" value="ECO:0007669"/>
    <property type="project" value="UniProtKB-KW"/>
</dbReference>
<name>A0A4V2V2A3_9GAMM</name>
<feature type="chain" id="PRO_5020500142" description="Carboxypeptidase Q" evidence="21">
    <location>
        <begin position="24"/>
        <end position="539"/>
    </location>
</feature>
<proteinExistence type="predicted"/>
<dbReference type="GO" id="GO:0004180">
    <property type="term" value="F:carboxypeptidase activity"/>
    <property type="evidence" value="ECO:0007669"/>
    <property type="project" value="UniProtKB-KW"/>
</dbReference>
<protein>
    <recommendedName>
        <fullName evidence="5">Carboxypeptidase Q</fullName>
    </recommendedName>
    <alternativeName>
        <fullName evidence="20">Plasma glutamate carboxypeptidase</fullName>
    </alternativeName>
</protein>
<evidence type="ECO:0000256" key="3">
    <source>
        <dbReference type="ARBA" id="ARBA00004555"/>
    </source>
</evidence>
<comment type="subunit">
    <text evidence="19">Homodimer. The monomeric form is inactive while the homodimer is active.</text>
</comment>
<dbReference type="Pfam" id="PF04389">
    <property type="entry name" value="Peptidase_M28"/>
    <property type="match status" value="1"/>
</dbReference>
<evidence type="ECO:0000256" key="4">
    <source>
        <dbReference type="ARBA" id="ARBA00004613"/>
    </source>
</evidence>
<accession>A0A4V2V2A3</accession>
<keyword evidence="16" id="KW-0865">Zymogen</keyword>
<keyword evidence="9" id="KW-0479">Metal-binding</keyword>
<evidence type="ECO:0000256" key="6">
    <source>
        <dbReference type="ARBA" id="ARBA00022525"/>
    </source>
</evidence>
<evidence type="ECO:0000256" key="12">
    <source>
        <dbReference type="ARBA" id="ARBA00022824"/>
    </source>
</evidence>
<keyword evidence="7" id="KW-0121">Carboxypeptidase</keyword>
<keyword evidence="14" id="KW-0333">Golgi apparatus</keyword>
<organism evidence="23 24">
    <name type="scientific">Thermomonas haemolytica</name>
    <dbReference type="NCBI Taxonomy" id="141949"/>
    <lineage>
        <taxon>Bacteria</taxon>
        <taxon>Pseudomonadati</taxon>
        <taxon>Pseudomonadota</taxon>
        <taxon>Gammaproteobacteria</taxon>
        <taxon>Lysobacterales</taxon>
        <taxon>Lysobacteraceae</taxon>
        <taxon>Thermomonas</taxon>
    </lineage>
</organism>
<evidence type="ECO:0000256" key="9">
    <source>
        <dbReference type="ARBA" id="ARBA00022723"/>
    </source>
</evidence>